<dbReference type="Proteomes" id="UP001652660">
    <property type="component" value="Chromosome 7e"/>
</dbReference>
<dbReference type="InterPro" id="IPR005135">
    <property type="entry name" value="Endo/exonuclease/phosphatase"/>
</dbReference>
<dbReference type="InterPro" id="IPR036691">
    <property type="entry name" value="Endo/exonu/phosph_ase_sf"/>
</dbReference>
<keyword evidence="2" id="KW-1185">Reference proteome</keyword>
<gene>
    <name evidence="3" type="primary">LOC140011076</name>
</gene>
<dbReference type="PANTHER" id="PTHR35218:SF9">
    <property type="entry name" value="ENDONUCLEASE_EXONUCLEASE_PHOSPHATASE DOMAIN-CONTAINING PROTEIN"/>
    <property type="match status" value="1"/>
</dbReference>
<protein>
    <recommendedName>
        <fullName evidence="1">Endonuclease/exonuclease/phosphatase domain-containing protein</fullName>
    </recommendedName>
</protein>
<name>A0ABM4V6W7_COFAR</name>
<dbReference type="Pfam" id="PF03372">
    <property type="entry name" value="Exo_endo_phos"/>
    <property type="match status" value="1"/>
</dbReference>
<organism evidence="2 3">
    <name type="scientific">Coffea arabica</name>
    <name type="common">Arabian coffee</name>
    <dbReference type="NCBI Taxonomy" id="13443"/>
    <lineage>
        <taxon>Eukaryota</taxon>
        <taxon>Viridiplantae</taxon>
        <taxon>Streptophyta</taxon>
        <taxon>Embryophyta</taxon>
        <taxon>Tracheophyta</taxon>
        <taxon>Spermatophyta</taxon>
        <taxon>Magnoliopsida</taxon>
        <taxon>eudicotyledons</taxon>
        <taxon>Gunneridae</taxon>
        <taxon>Pentapetalae</taxon>
        <taxon>asterids</taxon>
        <taxon>lamiids</taxon>
        <taxon>Gentianales</taxon>
        <taxon>Rubiaceae</taxon>
        <taxon>Ixoroideae</taxon>
        <taxon>Gardenieae complex</taxon>
        <taxon>Bertiereae - Coffeeae clade</taxon>
        <taxon>Coffeeae</taxon>
        <taxon>Coffea</taxon>
    </lineage>
</organism>
<sequence length="225" mass="25635">MRAVVWNCRGVGSPLTVPQLKESIKLHSPSLVFLAETKKKKSFLNTVKQRIQFDHLFVVDPVGLASGLAVLWKKELLDKKVLFSSFTIELLIDDKEAEVEWWCVCVYASTDVRIRREQWKVIVRRSCLWGDAWAIMGDLNNITSNNEKWGGRLRSDMSFLDFKSFINDNELQDIGFEGVPWTWCNNWDSEGEVKKRIDRILGSRGWIRSQLRGGGGGGLCLIGDG</sequence>
<dbReference type="GeneID" id="140011076"/>
<proteinExistence type="predicted"/>
<dbReference type="PANTHER" id="PTHR35218">
    <property type="entry name" value="RNASE H DOMAIN-CONTAINING PROTEIN"/>
    <property type="match status" value="1"/>
</dbReference>
<dbReference type="RefSeq" id="XP_071915285.1">
    <property type="nucleotide sequence ID" value="XM_072059184.1"/>
</dbReference>
<evidence type="ECO:0000313" key="2">
    <source>
        <dbReference type="Proteomes" id="UP001652660"/>
    </source>
</evidence>
<dbReference type="SUPFAM" id="SSF56219">
    <property type="entry name" value="DNase I-like"/>
    <property type="match status" value="1"/>
</dbReference>
<evidence type="ECO:0000313" key="3">
    <source>
        <dbReference type="RefSeq" id="XP_071915285.1"/>
    </source>
</evidence>
<evidence type="ECO:0000259" key="1">
    <source>
        <dbReference type="Pfam" id="PF03372"/>
    </source>
</evidence>
<reference evidence="3" key="1">
    <citation type="submission" date="2025-08" db="UniProtKB">
        <authorList>
            <consortium name="RefSeq"/>
        </authorList>
    </citation>
    <scope>IDENTIFICATION</scope>
    <source>
        <tissue evidence="3">Leaves</tissue>
    </source>
</reference>
<feature type="domain" description="Endonuclease/exonuclease/phosphatase" evidence="1">
    <location>
        <begin position="6"/>
        <end position="209"/>
    </location>
</feature>
<dbReference type="Gene3D" id="3.60.10.10">
    <property type="entry name" value="Endonuclease/exonuclease/phosphatase"/>
    <property type="match status" value="1"/>
</dbReference>
<accession>A0ABM4V6W7</accession>